<dbReference type="NCBIfam" id="NF041924">
    <property type="entry name" value="QatB"/>
    <property type="match status" value="1"/>
</dbReference>
<dbReference type="InterPro" id="IPR049675">
    <property type="entry name" value="QatB"/>
</dbReference>
<name>A0ABW5YUK4_9SPHI</name>
<dbReference type="EMBL" id="JBHUPE010000004">
    <property type="protein sequence ID" value="MFD2903785.1"/>
    <property type="molecule type" value="Genomic_DNA"/>
</dbReference>
<sequence length="279" mass="30548">MGTSSMYGGPGGGAPRENPLLPPDFDPNSPEQPDFNPDQDQEDQNDNDGNEEAGNPDQESEIQTTWQSAKTLMSKLSSGNAGSVTSVVSTYVKAHGGGKSASRSIPSGVRAAVRLGNFVSSVASSSFREVIESYKIDYQGKSATEILTQLIDVLAPAPITREDSVARKALIITMEQVYEMVERSEMDIMEMDANGLNFIVPCYVKAFIYERLLNDLGSRIESSNITTDRAIELETELRDYIDSKVDVVFKGRDFSGSTFTTDLVESIFNQCYTAMEIMI</sequence>
<evidence type="ECO:0000313" key="3">
    <source>
        <dbReference type="Proteomes" id="UP001597509"/>
    </source>
</evidence>
<evidence type="ECO:0000313" key="2">
    <source>
        <dbReference type="EMBL" id="MFD2903785.1"/>
    </source>
</evidence>
<evidence type="ECO:0000256" key="1">
    <source>
        <dbReference type="SAM" id="MobiDB-lite"/>
    </source>
</evidence>
<protein>
    <submittedName>
        <fullName evidence="2">Qat anti-phage system associated protein QatB</fullName>
    </submittedName>
</protein>
<feature type="compositionally biased region" description="Acidic residues" evidence="1">
    <location>
        <begin position="37"/>
        <end position="51"/>
    </location>
</feature>
<keyword evidence="3" id="KW-1185">Reference proteome</keyword>
<organism evidence="2 3">
    <name type="scientific">Sphingobacterium anhuiense</name>
    <dbReference type="NCBI Taxonomy" id="493780"/>
    <lineage>
        <taxon>Bacteria</taxon>
        <taxon>Pseudomonadati</taxon>
        <taxon>Bacteroidota</taxon>
        <taxon>Sphingobacteriia</taxon>
        <taxon>Sphingobacteriales</taxon>
        <taxon>Sphingobacteriaceae</taxon>
        <taxon>Sphingobacterium</taxon>
    </lineage>
</organism>
<dbReference type="RefSeq" id="WP_380919333.1">
    <property type="nucleotide sequence ID" value="NZ_JBHUPE010000004.1"/>
</dbReference>
<feature type="region of interest" description="Disordered" evidence="1">
    <location>
        <begin position="1"/>
        <end position="66"/>
    </location>
</feature>
<comment type="caution">
    <text evidence="2">The sequence shown here is derived from an EMBL/GenBank/DDBJ whole genome shotgun (WGS) entry which is preliminary data.</text>
</comment>
<reference evidence="3" key="1">
    <citation type="journal article" date="2019" name="Int. J. Syst. Evol. Microbiol.">
        <title>The Global Catalogue of Microorganisms (GCM) 10K type strain sequencing project: providing services to taxonomists for standard genome sequencing and annotation.</title>
        <authorList>
            <consortium name="The Broad Institute Genomics Platform"/>
            <consortium name="The Broad Institute Genome Sequencing Center for Infectious Disease"/>
            <person name="Wu L."/>
            <person name="Ma J."/>
        </authorList>
    </citation>
    <scope>NUCLEOTIDE SEQUENCE [LARGE SCALE GENOMIC DNA]</scope>
    <source>
        <strain evidence="3">KCTC 22209</strain>
    </source>
</reference>
<gene>
    <name evidence="2" type="primary">qatB</name>
    <name evidence="2" type="ORF">ACFS6I_07620</name>
</gene>
<dbReference type="Proteomes" id="UP001597509">
    <property type="component" value="Unassembled WGS sequence"/>
</dbReference>
<proteinExistence type="predicted"/>
<accession>A0ABW5YUK4</accession>